<feature type="repeat" description="PPR" evidence="3">
    <location>
        <begin position="723"/>
        <end position="753"/>
    </location>
</feature>
<feature type="domain" description="Transcription initiation factor TFIID subunit 1 histone acetyltransferase" evidence="7">
    <location>
        <begin position="871"/>
        <end position="972"/>
    </location>
</feature>
<dbReference type="InterPro" id="IPR022591">
    <property type="entry name" value="TAF1_HAT_dom"/>
</dbReference>
<dbReference type="Pfam" id="PF12157">
    <property type="entry name" value="DUF3591"/>
    <property type="match status" value="1"/>
</dbReference>
<keyword evidence="1" id="KW-0677">Repeat</keyword>
<evidence type="ECO:0000313" key="9">
    <source>
        <dbReference type="Proteomes" id="UP000604825"/>
    </source>
</evidence>
<keyword evidence="5" id="KW-0812">Transmembrane</keyword>
<keyword evidence="9" id="KW-1185">Reference proteome</keyword>
<dbReference type="Proteomes" id="UP000604825">
    <property type="component" value="Unassembled WGS sequence"/>
</dbReference>
<evidence type="ECO:0000313" key="8">
    <source>
        <dbReference type="EMBL" id="CAD6336084.1"/>
    </source>
</evidence>
<evidence type="ECO:0000256" key="3">
    <source>
        <dbReference type="PROSITE-ProRule" id="PRU00708"/>
    </source>
</evidence>
<feature type="transmembrane region" description="Helical" evidence="5">
    <location>
        <begin position="242"/>
        <end position="262"/>
    </location>
</feature>
<name>A0A811S4V6_9POAL</name>
<evidence type="ECO:0000256" key="5">
    <source>
        <dbReference type="SAM" id="Phobius"/>
    </source>
</evidence>
<feature type="chain" id="PRO_5033044964" description="Transcription initiation factor TFIID subunit 1 histone acetyltransferase domain-containing protein" evidence="6">
    <location>
        <begin position="25"/>
        <end position="1050"/>
    </location>
</feature>
<feature type="repeat" description="PPR" evidence="3">
    <location>
        <begin position="617"/>
        <end position="651"/>
    </location>
</feature>
<evidence type="ECO:0000256" key="1">
    <source>
        <dbReference type="ARBA" id="ARBA00022737"/>
    </source>
</evidence>
<dbReference type="InterPro" id="IPR011990">
    <property type="entry name" value="TPR-like_helical_dom_sf"/>
</dbReference>
<dbReference type="GO" id="GO:0009506">
    <property type="term" value="C:plasmodesma"/>
    <property type="evidence" value="ECO:0007669"/>
    <property type="project" value="TreeGrafter"/>
</dbReference>
<dbReference type="Gene3D" id="1.25.40.10">
    <property type="entry name" value="Tetratricopeptide repeat domain"/>
    <property type="match status" value="2"/>
</dbReference>
<dbReference type="EMBL" id="CAJGYO010000018">
    <property type="protein sequence ID" value="CAD6336084.1"/>
    <property type="molecule type" value="Genomic_DNA"/>
</dbReference>
<protein>
    <recommendedName>
        <fullName evidence="7">Transcription initiation factor TFIID subunit 1 histone acetyltransferase domain-containing protein</fullName>
    </recommendedName>
</protein>
<keyword evidence="6" id="KW-0732">Signal</keyword>
<reference evidence="8" key="1">
    <citation type="submission" date="2020-10" db="EMBL/GenBank/DDBJ databases">
        <authorList>
            <person name="Han B."/>
            <person name="Lu T."/>
            <person name="Zhao Q."/>
            <person name="Huang X."/>
            <person name="Zhao Y."/>
        </authorList>
    </citation>
    <scope>NUCLEOTIDE SEQUENCE</scope>
</reference>
<sequence>MGPSGRSWLVVLLVSATLCAHVSGSLFPSHEELLVRTKIAAASNDTTLLAAERTRRKDPLDGLRYYTGGWNISNRHYLASSGFSAAPVFAFAALWFVAVAAAALIACCCSCCCRGGGGSSSYSYSRRVFALSLLLLLVFTAAAVIGCAVLYDGQGKFNGSTTATLDYVVRQADGAAATMRNFTGLLQTAKTVGGGVASLPADVARSIDDVAGRVDAASDELTARTASNSRRIRTALDTIRKVLIGVAAVMLVLVLLGFVFSLTGKKSLVSIVVFLGWIIITATLILSGTFLLLHNVIGDTCVAMDEWVVQPQGQSHTALDDILPCADAAVTAEALRRSKDVNFQLVSKLNELVSNVSNRDVPAQVGPPLYYNQSGPLVPLLCSPYNAADLSDRSCAAGEVTTDNAQQVWQRYVCRATGSSGQEVCSTVGRLTPAMYSQMVTVAGLSDGLRGQSPALADIASCVTVRRAFQTVSQRGCPRCGGTAASCTRRCSRRRWPRCSPRRRGWCTPGSGGGAGRASGSRCPRTGSPSRRRCCSTAPDGRTGECNRSLITSQTPAGFCSTVTTVQARPASVIAFNQILTAVSRASGRRSSTSGSDLVISLFNRMIRDCSHKVAPDSFTYSILIGCFCRMSHLNHGFTTFGLILKTGWRVNDIVISQLLNGLCDAKRVGEAMDVLLQRMPEHGCTPDVVSYNILLNGFCNDNRAEEALELLQRMPELGCTPNVVSYSILLKGFCNDNRAEAAFELLHMMANDQDVVTYCLVAENLIQEGLLEEFDGPFSTMEKSGTAPDSRMLNALVRRLLQRGDVSRALACLSKLDEKNFSLEASTTSVLISLFSRGEYQHHAKSLPEKYLSITHGTQPVGLASAMNQLPDEAIELAAASHIERELQITSWNLTSNFVACTNQKVGVPSTQQDRWEVIELRLIQGRENIERLEITGVGDPSGCGLGFNYVRVAPKAPASNSVLKKKSAAAMSTTVENSFAEGGLPSKLKPKMALDVNEILLVKKKSVLGKDGPKCHWNTGCWFAIVLIKVLGWKYAAKILKFEYVLVR</sequence>
<feature type="transmembrane region" description="Helical" evidence="5">
    <location>
        <begin position="128"/>
        <end position="151"/>
    </location>
</feature>
<evidence type="ECO:0000259" key="7">
    <source>
        <dbReference type="Pfam" id="PF12157"/>
    </source>
</evidence>
<dbReference type="Pfam" id="PF13041">
    <property type="entry name" value="PPR_2"/>
    <property type="match status" value="1"/>
</dbReference>
<keyword evidence="5" id="KW-0472">Membrane</keyword>
<evidence type="ECO:0000256" key="4">
    <source>
        <dbReference type="SAM" id="MobiDB-lite"/>
    </source>
</evidence>
<keyword evidence="2" id="KW-0809">Transit peptide</keyword>
<dbReference type="InterPro" id="IPR002885">
    <property type="entry name" value="PPR_rpt"/>
</dbReference>
<proteinExistence type="predicted"/>
<dbReference type="PROSITE" id="PS51375">
    <property type="entry name" value="PPR"/>
    <property type="match status" value="4"/>
</dbReference>
<dbReference type="NCBIfam" id="TIGR00756">
    <property type="entry name" value="PPR"/>
    <property type="match status" value="4"/>
</dbReference>
<dbReference type="GO" id="GO:0005886">
    <property type="term" value="C:plasma membrane"/>
    <property type="evidence" value="ECO:0007669"/>
    <property type="project" value="TreeGrafter"/>
</dbReference>
<feature type="transmembrane region" description="Helical" evidence="5">
    <location>
        <begin position="269"/>
        <end position="293"/>
    </location>
</feature>
<accession>A0A811S4V6</accession>
<feature type="repeat" description="PPR" evidence="3">
    <location>
        <begin position="652"/>
        <end position="687"/>
    </location>
</feature>
<dbReference type="PANTHER" id="PTHR31414">
    <property type="entry name" value="TRANSMEMBRANE PROTEIN DDB_G0292058"/>
    <property type="match status" value="1"/>
</dbReference>
<dbReference type="PANTHER" id="PTHR31414:SF12">
    <property type="entry name" value="OS06G0645600 PROTEIN"/>
    <property type="match status" value="1"/>
</dbReference>
<dbReference type="OrthoDB" id="1937321at2759"/>
<evidence type="ECO:0000256" key="2">
    <source>
        <dbReference type="ARBA" id="ARBA00022946"/>
    </source>
</evidence>
<keyword evidence="5" id="KW-1133">Transmembrane helix</keyword>
<feature type="transmembrane region" description="Helical" evidence="5">
    <location>
        <begin position="88"/>
        <end position="116"/>
    </location>
</feature>
<dbReference type="InterPro" id="IPR040283">
    <property type="entry name" value="DDB_G0292058-like"/>
</dbReference>
<dbReference type="AlphaFoldDB" id="A0A811S4V6"/>
<gene>
    <name evidence="8" type="ORF">NCGR_LOCUS60182</name>
</gene>
<organism evidence="8 9">
    <name type="scientific">Miscanthus lutarioriparius</name>
    <dbReference type="NCBI Taxonomy" id="422564"/>
    <lineage>
        <taxon>Eukaryota</taxon>
        <taxon>Viridiplantae</taxon>
        <taxon>Streptophyta</taxon>
        <taxon>Embryophyta</taxon>
        <taxon>Tracheophyta</taxon>
        <taxon>Spermatophyta</taxon>
        <taxon>Magnoliopsida</taxon>
        <taxon>Liliopsida</taxon>
        <taxon>Poales</taxon>
        <taxon>Poaceae</taxon>
        <taxon>PACMAD clade</taxon>
        <taxon>Panicoideae</taxon>
        <taxon>Andropogonodae</taxon>
        <taxon>Andropogoneae</taxon>
        <taxon>Saccharinae</taxon>
        <taxon>Miscanthus</taxon>
    </lineage>
</organism>
<feature type="repeat" description="PPR" evidence="3">
    <location>
        <begin position="688"/>
        <end position="722"/>
    </location>
</feature>
<feature type="region of interest" description="Disordered" evidence="4">
    <location>
        <begin position="509"/>
        <end position="534"/>
    </location>
</feature>
<evidence type="ECO:0000256" key="6">
    <source>
        <dbReference type="SAM" id="SignalP"/>
    </source>
</evidence>
<comment type="caution">
    <text evidence="8">The sequence shown here is derived from an EMBL/GenBank/DDBJ whole genome shotgun (WGS) entry which is preliminary data.</text>
</comment>
<feature type="signal peptide" evidence="6">
    <location>
        <begin position="1"/>
        <end position="24"/>
    </location>
</feature>